<evidence type="ECO:0000256" key="2">
    <source>
        <dbReference type="SAM" id="MobiDB-lite"/>
    </source>
</evidence>
<dbReference type="OrthoDB" id="308309at2157"/>
<proteinExistence type="predicted"/>
<feature type="domain" description="TraD/TraG TraM recognition site" evidence="4">
    <location>
        <begin position="603"/>
        <end position="688"/>
    </location>
</feature>
<dbReference type="InterPro" id="IPR032689">
    <property type="entry name" value="TraG-D_C"/>
</dbReference>
<evidence type="ECO:0000256" key="3">
    <source>
        <dbReference type="SAM" id="Phobius"/>
    </source>
</evidence>
<gene>
    <name evidence="5" type="ORF">HHUB_4150</name>
</gene>
<dbReference type="InterPro" id="IPR027417">
    <property type="entry name" value="P-loop_NTPase"/>
</dbReference>
<name>A0A0U5H4D5_9EURY</name>
<evidence type="ECO:0000259" key="4">
    <source>
        <dbReference type="Pfam" id="PF12696"/>
    </source>
</evidence>
<protein>
    <recommendedName>
        <fullName evidence="4">TraD/TraG TraM recognition site domain-containing protein</fullName>
    </recommendedName>
</protein>
<dbReference type="InterPro" id="IPR051162">
    <property type="entry name" value="T4SS_component"/>
</dbReference>
<dbReference type="SUPFAM" id="SSF52540">
    <property type="entry name" value="P-loop containing nucleoside triphosphate hydrolases"/>
    <property type="match status" value="1"/>
</dbReference>
<keyword evidence="1" id="KW-0175">Coiled coil</keyword>
<dbReference type="AlphaFoldDB" id="A0A0U5H4D5"/>
<evidence type="ECO:0000313" key="6">
    <source>
        <dbReference type="Proteomes" id="UP000066737"/>
    </source>
</evidence>
<dbReference type="Pfam" id="PF12696">
    <property type="entry name" value="TraG-D_C"/>
    <property type="match status" value="1"/>
</dbReference>
<keyword evidence="6" id="KW-1185">Reference proteome</keyword>
<feature type="compositionally biased region" description="Acidic residues" evidence="2">
    <location>
        <begin position="843"/>
        <end position="853"/>
    </location>
</feature>
<keyword evidence="3" id="KW-0812">Transmembrane</keyword>
<geneLocation type="plasmid" evidence="6">
    <name>pSTJ001</name>
</geneLocation>
<feature type="transmembrane region" description="Helical" evidence="3">
    <location>
        <begin position="24"/>
        <end position="44"/>
    </location>
</feature>
<evidence type="ECO:0000313" key="5">
    <source>
        <dbReference type="EMBL" id="CQH63665.1"/>
    </source>
</evidence>
<feature type="coiled-coil region" evidence="1">
    <location>
        <begin position="189"/>
        <end position="269"/>
    </location>
</feature>
<keyword evidence="3" id="KW-1133">Transmembrane helix</keyword>
<dbReference type="RefSeq" id="WP_059058546.1">
    <property type="nucleotide sequence ID" value="NZ_CEML01000004.1"/>
</dbReference>
<dbReference type="CDD" id="cd01127">
    <property type="entry name" value="TrwB_TraG_TraD_VirD4"/>
    <property type="match status" value="1"/>
</dbReference>
<dbReference type="Proteomes" id="UP000066737">
    <property type="component" value="Plasmid pSTJ001"/>
</dbReference>
<dbReference type="Gene3D" id="3.40.50.300">
    <property type="entry name" value="P-loop containing nucleotide triphosphate hydrolases"/>
    <property type="match status" value="1"/>
</dbReference>
<evidence type="ECO:0000256" key="1">
    <source>
        <dbReference type="SAM" id="Coils"/>
    </source>
</evidence>
<dbReference type="Gene3D" id="1.10.8.730">
    <property type="match status" value="1"/>
</dbReference>
<feature type="compositionally biased region" description="Acidic residues" evidence="2">
    <location>
        <begin position="815"/>
        <end position="831"/>
    </location>
</feature>
<dbReference type="PANTHER" id="PTHR30121:SF6">
    <property type="entry name" value="SLR6007 PROTEIN"/>
    <property type="match status" value="1"/>
</dbReference>
<dbReference type="PANTHER" id="PTHR30121">
    <property type="entry name" value="UNCHARACTERIZED PROTEIN YJGR-RELATED"/>
    <property type="match status" value="1"/>
</dbReference>
<dbReference type="KEGG" id="hhb:Hhub_4150"/>
<feature type="region of interest" description="Disordered" evidence="2">
    <location>
        <begin position="815"/>
        <end position="853"/>
    </location>
</feature>
<feature type="region of interest" description="Disordered" evidence="2">
    <location>
        <begin position="67"/>
        <end position="98"/>
    </location>
</feature>
<reference evidence="6" key="1">
    <citation type="journal article" date="2016" name="Environ. Microbiol.">
        <title>The complete genome of a viable archaeum isolated from 123-million-year-old rock salt.</title>
        <authorList>
            <person name="Jaakkola S.T."/>
            <person name="Pfeiffer F."/>
            <person name="Ravantti J.J."/>
            <person name="Guo Q."/>
            <person name="Liu Y."/>
            <person name="Chen X."/>
            <person name="Ma H."/>
            <person name="Yang C."/>
            <person name="Oksanen H.M."/>
            <person name="Bamford D.H."/>
        </authorList>
    </citation>
    <scope>NUCLEOTIDE SEQUENCE</scope>
    <source>
        <strain evidence="6">JI20-1</strain>
        <plasmid evidence="6">Plasmid pSTJ001</plasmid>
    </source>
</reference>
<organism evidence="5 6">
    <name type="scientific">Halobacterium hubeiense</name>
    <dbReference type="NCBI Taxonomy" id="1407499"/>
    <lineage>
        <taxon>Archaea</taxon>
        <taxon>Methanobacteriati</taxon>
        <taxon>Methanobacteriota</taxon>
        <taxon>Stenosarchaea group</taxon>
        <taxon>Halobacteria</taxon>
        <taxon>Halobacteriales</taxon>
        <taxon>Halobacteriaceae</taxon>
        <taxon>Halobacterium</taxon>
    </lineage>
</organism>
<dbReference type="EMBL" id="LN831303">
    <property type="protein sequence ID" value="CQH63665.1"/>
    <property type="molecule type" value="Genomic_DNA"/>
</dbReference>
<sequence length="853" mass="94912">MLSHTAVTTVAAVSLPVVGPTSPILLAGGIIAVIAILGVVAAIARKAGLVSSNQTFVDDHNTAADAATDQEPVEQATEETPAPSTANEPPSERTNADASVAEVETLDDEMQVLDDRGERQLSGMAPRHIREDEDYYEHLRIDDHYTRSYFIDGWPDSVSDGQFHGLFSQPGLDFDIALHIDPLDSPHALEDLKERIRELESEYELLADDGQTIEARDVERKLQDYQSMRDAIRDTNAEFVDVSMYVTVAADSKDELDRVSDQFEDTLQENGLRSILKTKDQERTLRSTSPIAKDELEKKHSMMGGAIGAMLPFSSGTLIQDEGIPIGVHAENSSPIIYDRFTHDRGYNMLTIGNIGAGKSFSTKLHLLRHKLYDDDTIVIMLDPLRGFAGLNSALDGQQIVVGGDFALNPLEIKEPPESVKENPQVNPGTAKMKDLKSFFESFFDMRGEELGEKWTTLQRALRTAYHERGIDLDDPDTHARQSPTIREDVIPILLEMVTDVEEHSIIQDIIDDETTIEEVLNAAQEVTEEERKRAAELLLAMEPFLEGGALANLGESSDFDIGSEDVVWLDLQQQESRGGLGLMMNLLFSAVYERAKQTDKEVIFAIDEARYIMRDKAALEFLEQAVRHSRHYDLSIQFITQTVDEFFQHEEAEAIADQCDHKLFFHTEGLDNEVASKVGMSETEAQFVRTATPGDEERGYSEAAFGVADEGWYPVHISANPKEAAVVDLDPDEDIRAALPGMNDDEVVPEEVQEIREQLLEKYSDEVEVEVKPEKLVPEIRAIGEDGDEVIVDQDEIRRSGPNLDKIVSDALDLADDEGGNEESSSDDSDRESLNRLFDQLENGESDSDEDE</sequence>
<dbReference type="GeneID" id="26660489"/>
<accession>A0A0U5H4D5</accession>
<keyword evidence="3" id="KW-0472">Membrane</keyword>